<evidence type="ECO:0000259" key="1">
    <source>
        <dbReference type="Pfam" id="PF13091"/>
    </source>
</evidence>
<name>A0A379DCK2_9FIRM</name>
<dbReference type="InterPro" id="IPR025202">
    <property type="entry name" value="PLD-like_dom"/>
</dbReference>
<dbReference type="AlphaFoldDB" id="A0A379DCK2"/>
<protein>
    <submittedName>
        <fullName evidence="2">Nuclease NucT</fullName>
    </submittedName>
</protein>
<dbReference type="Pfam" id="PF13091">
    <property type="entry name" value="PLDc_2"/>
    <property type="match status" value="1"/>
</dbReference>
<dbReference type="EMBL" id="UGTH01000001">
    <property type="protein sequence ID" value="SUB74983.1"/>
    <property type="molecule type" value="Genomic_DNA"/>
</dbReference>
<dbReference type="RefSeq" id="WP_004819545.1">
    <property type="nucleotide sequence ID" value="NZ_UGTH01000001.1"/>
</dbReference>
<dbReference type="Proteomes" id="UP000254777">
    <property type="component" value="Unassembled WGS sequence"/>
</dbReference>
<accession>A0A379DCK2</accession>
<dbReference type="GO" id="GO:0006793">
    <property type="term" value="P:phosphorus metabolic process"/>
    <property type="evidence" value="ECO:0007669"/>
    <property type="project" value="UniProtKB-ARBA"/>
</dbReference>
<organism evidence="2 3">
    <name type="scientific">Peptoniphilus indolicus</name>
    <dbReference type="NCBI Taxonomy" id="33030"/>
    <lineage>
        <taxon>Bacteria</taxon>
        <taxon>Bacillati</taxon>
        <taxon>Bacillota</taxon>
        <taxon>Tissierellia</taxon>
        <taxon>Tissierellales</taxon>
        <taxon>Peptoniphilaceae</taxon>
        <taxon>Peptoniphilus</taxon>
    </lineage>
</organism>
<evidence type="ECO:0000313" key="3">
    <source>
        <dbReference type="Proteomes" id="UP000254777"/>
    </source>
</evidence>
<dbReference type="PANTHER" id="PTHR21248:SF22">
    <property type="entry name" value="PHOSPHOLIPASE D"/>
    <property type="match status" value="1"/>
</dbReference>
<feature type="domain" description="Phospholipase D-like" evidence="1">
    <location>
        <begin position="292"/>
        <end position="434"/>
    </location>
</feature>
<gene>
    <name evidence="2" type="ORF">NCTC11088_00745</name>
</gene>
<reference evidence="2 3" key="1">
    <citation type="submission" date="2018-06" db="EMBL/GenBank/DDBJ databases">
        <authorList>
            <consortium name="Pathogen Informatics"/>
            <person name="Doyle S."/>
        </authorList>
    </citation>
    <scope>NUCLEOTIDE SEQUENCE [LARGE SCALE GENOMIC DNA]</scope>
    <source>
        <strain evidence="2 3">NCTC11088</strain>
    </source>
</reference>
<evidence type="ECO:0000313" key="2">
    <source>
        <dbReference type="EMBL" id="SUB74983.1"/>
    </source>
</evidence>
<dbReference type="Gene3D" id="3.30.870.10">
    <property type="entry name" value="Endonuclease Chain A"/>
    <property type="match status" value="2"/>
</dbReference>
<sequence>MKMFLKIVLLLIFIIVPFGTFLIESFREIPEDVSYKSLEHHGDFNFLYDLTYSDIKGDRKSEQEIFSNVYKLIDEAENFLLLDFFLFNDDYDKDKYDMPSLSNELTETLLKKKAKNPNLPIVLITDPINTFYGGYMPENFRKLKEANIEVLVTDLDAIKDSNPLYTSFYRAYFRNLPSGKGKFLPNLFIKGEKVSISEYTKLLNFKANHRKVVVNEKEAIIASANPHDGSAFHSNIAFKVKGAVLNDILESEKAIIRFSGLESRALEFIVKDVKGGEFEIQSVTEGKIKEALIDTIRRSKKGDKLYLGVFYLSHRGIIKELKEASRRGVGIRLILDLNKDAFGQKKIGIPNKQVANELSKEKNIEIRWYNTSGEQFHSKLLVLETNDEMVLIGGSANFTRRNLDDLNLESDVVIIGDKDTEEMQKVANYIDVLWNNNGRTYTLDYNTNAEDIWWKNIIYRVQEFSGLSTF</sequence>
<proteinExistence type="predicted"/>
<dbReference type="CDD" id="cd09130">
    <property type="entry name" value="PLDc_unchar2_2"/>
    <property type="match status" value="1"/>
</dbReference>
<dbReference type="SUPFAM" id="SSF56024">
    <property type="entry name" value="Phospholipase D/nuclease"/>
    <property type="match status" value="2"/>
</dbReference>
<dbReference type="PANTHER" id="PTHR21248">
    <property type="entry name" value="CARDIOLIPIN SYNTHASE"/>
    <property type="match status" value="1"/>
</dbReference>